<keyword evidence="2" id="KW-0233">DNA recombination</keyword>
<dbReference type="InterPro" id="IPR006164">
    <property type="entry name" value="DNA_bd_Ku70/Ku80"/>
</dbReference>
<keyword evidence="1" id="KW-0238">DNA-binding</keyword>
<name>A0A2Z5JNU3_STRAR</name>
<dbReference type="Proteomes" id="UP000252698">
    <property type="component" value="Chromosome"/>
</dbReference>
<reference evidence="4 5" key="1">
    <citation type="journal article" date="2018" name="Front. Microbiol.">
        <title>Genome Sequencing of Streptomyces atratus SCSIOZH16 and Activation Production of Nocardamine via Metabolic Engineering.</title>
        <authorList>
            <person name="Li Y."/>
            <person name="Zhang C."/>
            <person name="Liu C."/>
            <person name="Ju J."/>
            <person name="Ma J."/>
        </authorList>
    </citation>
    <scope>NUCLEOTIDE SEQUENCE [LARGE SCALE GENOMIC DNA]</scope>
    <source>
        <strain evidence="4 5">SCSIO_ZH16</strain>
    </source>
</reference>
<dbReference type="GO" id="GO:0006303">
    <property type="term" value="P:double-strand break repair via nonhomologous end joining"/>
    <property type="evidence" value="ECO:0007669"/>
    <property type="project" value="InterPro"/>
</dbReference>
<dbReference type="GO" id="GO:0003690">
    <property type="term" value="F:double-stranded DNA binding"/>
    <property type="evidence" value="ECO:0007669"/>
    <property type="project" value="TreeGrafter"/>
</dbReference>
<evidence type="ECO:0000256" key="2">
    <source>
        <dbReference type="ARBA" id="ARBA00023172"/>
    </source>
</evidence>
<dbReference type="GO" id="GO:0006310">
    <property type="term" value="P:DNA recombination"/>
    <property type="evidence" value="ECO:0007669"/>
    <property type="project" value="UniProtKB-KW"/>
</dbReference>
<dbReference type="InterPro" id="IPR016194">
    <property type="entry name" value="SPOC-like_C_dom_sf"/>
</dbReference>
<dbReference type="Pfam" id="PF02735">
    <property type="entry name" value="Ku"/>
    <property type="match status" value="1"/>
</dbReference>
<dbReference type="InterPro" id="IPR009187">
    <property type="entry name" value="Prok_Ku"/>
</dbReference>
<dbReference type="SUPFAM" id="SSF100939">
    <property type="entry name" value="SPOC domain-like"/>
    <property type="match status" value="1"/>
</dbReference>
<protein>
    <recommendedName>
        <fullName evidence="3">Ku domain-containing protein</fullName>
    </recommendedName>
</protein>
<organism evidence="4 5">
    <name type="scientific">Streptomyces atratus</name>
    <dbReference type="NCBI Taxonomy" id="1893"/>
    <lineage>
        <taxon>Bacteria</taxon>
        <taxon>Bacillati</taxon>
        <taxon>Actinomycetota</taxon>
        <taxon>Actinomycetes</taxon>
        <taxon>Kitasatosporales</taxon>
        <taxon>Streptomycetaceae</taxon>
        <taxon>Streptomyces</taxon>
    </lineage>
</organism>
<dbReference type="AlphaFoldDB" id="A0A2Z5JNU3"/>
<evidence type="ECO:0000256" key="1">
    <source>
        <dbReference type="ARBA" id="ARBA00023125"/>
    </source>
</evidence>
<proteinExistence type="predicted"/>
<dbReference type="PANTHER" id="PTHR41251">
    <property type="entry name" value="NON-HOMOLOGOUS END JOINING PROTEIN KU"/>
    <property type="match status" value="1"/>
</dbReference>
<gene>
    <name evidence="4" type="ORF">C5746_40105</name>
</gene>
<dbReference type="KEGG" id="sata:C5746_40105"/>
<dbReference type="EMBL" id="CP027306">
    <property type="protein sequence ID" value="AXE82077.1"/>
    <property type="molecule type" value="Genomic_DNA"/>
</dbReference>
<evidence type="ECO:0000313" key="4">
    <source>
        <dbReference type="EMBL" id="AXE82077.1"/>
    </source>
</evidence>
<evidence type="ECO:0000313" key="5">
    <source>
        <dbReference type="Proteomes" id="UP000252698"/>
    </source>
</evidence>
<dbReference type="PANTHER" id="PTHR41251:SF1">
    <property type="entry name" value="NON-HOMOLOGOUS END JOINING PROTEIN KU"/>
    <property type="match status" value="1"/>
</dbReference>
<feature type="domain" description="Ku" evidence="3">
    <location>
        <begin position="5"/>
        <end position="67"/>
    </location>
</feature>
<sequence length="86" mass="9546">MAGKLVEALARTGFVGVSKIAIRSRERLALLRPRHEVLVVQTLLWADELRDPGDLAPSAPATDRELELAHLLTSPFHLVWGRVSVR</sequence>
<evidence type="ECO:0000259" key="3">
    <source>
        <dbReference type="Pfam" id="PF02735"/>
    </source>
</evidence>
<accession>A0A2Z5JNU3</accession>